<dbReference type="EMBL" id="JAEFBK010000006">
    <property type="protein sequence ID" value="KAG7593662.1"/>
    <property type="molecule type" value="Genomic_DNA"/>
</dbReference>
<dbReference type="Proteomes" id="UP000694240">
    <property type="component" value="Chromosome 6"/>
</dbReference>
<organism evidence="1 2">
    <name type="scientific">Arabidopsis thaliana x Arabidopsis arenosa</name>
    <dbReference type="NCBI Taxonomy" id="1240361"/>
    <lineage>
        <taxon>Eukaryota</taxon>
        <taxon>Viridiplantae</taxon>
        <taxon>Streptophyta</taxon>
        <taxon>Embryophyta</taxon>
        <taxon>Tracheophyta</taxon>
        <taxon>Spermatophyta</taxon>
        <taxon>Magnoliopsida</taxon>
        <taxon>eudicotyledons</taxon>
        <taxon>Gunneridae</taxon>
        <taxon>Pentapetalae</taxon>
        <taxon>rosids</taxon>
        <taxon>malvids</taxon>
        <taxon>Brassicales</taxon>
        <taxon>Brassicaceae</taxon>
        <taxon>Camelineae</taxon>
        <taxon>Arabidopsis</taxon>
    </lineage>
</organism>
<gene>
    <name evidence="1" type="ORF">ISN45_Aa01g024530</name>
</gene>
<comment type="caution">
    <text evidence="1">The sequence shown here is derived from an EMBL/GenBank/DDBJ whole genome shotgun (WGS) entry which is preliminary data.</text>
</comment>
<dbReference type="AlphaFoldDB" id="A0A8T2C6H7"/>
<name>A0A8T2C6H7_9BRAS</name>
<keyword evidence="2" id="KW-1185">Reference proteome</keyword>
<reference evidence="1 2" key="1">
    <citation type="submission" date="2020-12" db="EMBL/GenBank/DDBJ databases">
        <title>Concerted genomic and epigenomic changes stabilize Arabidopsis allopolyploids.</title>
        <authorList>
            <person name="Chen Z."/>
        </authorList>
    </citation>
    <scope>NUCLEOTIDE SEQUENCE [LARGE SCALE GENOMIC DNA]</scope>
    <source>
        <strain evidence="1">Allo738</strain>
        <tissue evidence="1">Leaf</tissue>
    </source>
</reference>
<feature type="non-terminal residue" evidence="1">
    <location>
        <position position="1"/>
    </location>
</feature>
<sequence length="94" mass="10319">LFIDSVAFLRRIWVGDFFERRCVSGGLVDSGEEWVGASLWLIFLGSSSGGSLAGTADLLLSNGVLRLACRIRFRVTGLLGFSYDCRSWSCFCKA</sequence>
<accession>A0A8T2C6H7</accession>
<proteinExistence type="predicted"/>
<evidence type="ECO:0000313" key="2">
    <source>
        <dbReference type="Proteomes" id="UP000694240"/>
    </source>
</evidence>
<evidence type="ECO:0000313" key="1">
    <source>
        <dbReference type="EMBL" id="KAG7593662.1"/>
    </source>
</evidence>
<protein>
    <submittedName>
        <fullName evidence="1">Uncharacterized protein</fullName>
    </submittedName>
</protein>